<accession>A0A0C9NG26</accession>
<protein>
    <submittedName>
        <fullName evidence="1">DNA, contig: SP623</fullName>
    </submittedName>
</protein>
<keyword evidence="2" id="KW-1185">Reference proteome</keyword>
<name>A0A0C9NG26_SPHPI</name>
<dbReference type="AlphaFoldDB" id="A0A0C9NG26"/>
<reference evidence="1 2" key="1">
    <citation type="submission" date="2014-08" db="EMBL/GenBank/DDBJ databases">
        <title>Whole genome shotgun sequence of Sphingomonas paucimobilis NBRC 13935.</title>
        <authorList>
            <person name="Hosoyama A."/>
            <person name="Hashimoto M."/>
            <person name="Hosoyama Y."/>
            <person name="Noguchi M."/>
            <person name="Uohara A."/>
            <person name="Ohji S."/>
            <person name="Katano-Makiyama Y."/>
            <person name="Ichikawa N."/>
            <person name="Kimura A."/>
            <person name="Yamazoe A."/>
            <person name="Fujita N."/>
        </authorList>
    </citation>
    <scope>NUCLEOTIDE SEQUENCE [LARGE SCALE GENOMIC DNA]</scope>
    <source>
        <strain evidence="1 2">NBRC 13935</strain>
    </source>
</reference>
<gene>
    <name evidence="1" type="ORF">SP6_23_00780</name>
</gene>
<dbReference type="Proteomes" id="UP000032025">
    <property type="component" value="Unassembled WGS sequence"/>
</dbReference>
<evidence type="ECO:0000313" key="1">
    <source>
        <dbReference type="EMBL" id="GAN13678.1"/>
    </source>
</evidence>
<dbReference type="EMBL" id="BBJS01000023">
    <property type="protein sequence ID" value="GAN13678.1"/>
    <property type="molecule type" value="Genomic_DNA"/>
</dbReference>
<proteinExistence type="predicted"/>
<sequence>MISTPFFTRLFRYRTSAAKTPTEDFLTEVLSELISRAPHSIQTELICEAFLPQFLRSNFREITRGQTINARSQMSIEQGRSIDLVIFSGGKPVIAVESKVGAAFQYHRRRLVPSTELNETDAQYDHQLATYGQWLAGSATKPDSWPGVITLLTHRSLAPPNFAPGGEPTFGSVPHQSSWRSLAGRIGSLIRRYDESDAGWRFVAIELCKFLEDKNMAATDLSSTDISALNLSMERLRDTASMFAEVSSELVHRLPTELNGRRKGSDNDAVSSRVWGWTFFQGTTEVYLGYGLYFPPLFDHFRELDGKVGPHEQAFIAVGSDARAITASLDRVPSNWFGVAENWLFVRPVPLSQRLEGERFPEFLVRSVHQYIDDIRTLVTLFREPGPASA</sequence>
<evidence type="ECO:0000313" key="2">
    <source>
        <dbReference type="Proteomes" id="UP000032025"/>
    </source>
</evidence>
<comment type="caution">
    <text evidence="1">The sequence shown here is derived from an EMBL/GenBank/DDBJ whole genome shotgun (WGS) entry which is preliminary data.</text>
</comment>
<organism evidence="1 2">
    <name type="scientific">Sphingomonas paucimobilis NBRC 13935</name>
    <dbReference type="NCBI Taxonomy" id="1219050"/>
    <lineage>
        <taxon>Bacteria</taxon>
        <taxon>Pseudomonadati</taxon>
        <taxon>Pseudomonadota</taxon>
        <taxon>Alphaproteobacteria</taxon>
        <taxon>Sphingomonadales</taxon>
        <taxon>Sphingomonadaceae</taxon>
        <taxon>Sphingomonas</taxon>
    </lineage>
</organism>